<dbReference type="EMBL" id="BEXB01000088">
    <property type="protein sequence ID" value="GAY79095.1"/>
    <property type="molecule type" value="Genomic_DNA"/>
</dbReference>
<gene>
    <name evidence="1" type="ORF">NBRC111894_4649</name>
</gene>
<accession>A0A4Y1ZJ12</accession>
<dbReference type="AlphaFoldDB" id="A0A4Y1ZJ12"/>
<reference evidence="1 2" key="1">
    <citation type="submission" date="2017-11" db="EMBL/GenBank/DDBJ databases">
        <title>Draft Genome Sequence of Sporolactobacillus inulinus NBRC 111894 Isolated from Koso, a Japanese Sugar-Vegetable Fermented Beverage.</title>
        <authorList>
            <person name="Chiou T.Y."/>
            <person name="Oshima K."/>
            <person name="Suda W."/>
            <person name="Hattori M."/>
            <person name="Takahashi T."/>
        </authorList>
    </citation>
    <scope>NUCLEOTIDE SEQUENCE [LARGE SCALE GENOMIC DNA]</scope>
    <source>
        <strain evidence="1 2">NBRC111894</strain>
    </source>
</reference>
<organism evidence="1 2">
    <name type="scientific">Sporolactobacillus inulinus</name>
    <dbReference type="NCBI Taxonomy" id="2078"/>
    <lineage>
        <taxon>Bacteria</taxon>
        <taxon>Bacillati</taxon>
        <taxon>Bacillota</taxon>
        <taxon>Bacilli</taxon>
        <taxon>Bacillales</taxon>
        <taxon>Sporolactobacillaceae</taxon>
        <taxon>Sporolactobacillus</taxon>
    </lineage>
</organism>
<comment type="caution">
    <text evidence="1">The sequence shown here is derived from an EMBL/GenBank/DDBJ whole genome shotgun (WGS) entry which is preliminary data.</text>
</comment>
<sequence length="41" mass="4637">MIGLEWKHGDVWSGQILIGRGLNPNVWMNDFEVFVTGFEGS</sequence>
<name>A0A4Y1ZJ12_9BACL</name>
<dbReference type="Proteomes" id="UP000319716">
    <property type="component" value="Unassembled WGS sequence"/>
</dbReference>
<protein>
    <submittedName>
        <fullName evidence="1">Uncharacterized protein</fullName>
    </submittedName>
</protein>
<evidence type="ECO:0000313" key="2">
    <source>
        <dbReference type="Proteomes" id="UP000319716"/>
    </source>
</evidence>
<proteinExistence type="predicted"/>
<evidence type="ECO:0000313" key="1">
    <source>
        <dbReference type="EMBL" id="GAY79095.1"/>
    </source>
</evidence>